<dbReference type="SMART" id="SM00490">
    <property type="entry name" value="HELICc"/>
    <property type="match status" value="1"/>
</dbReference>
<keyword evidence="1" id="KW-0378">Hydrolase</keyword>
<dbReference type="GO" id="GO:0031297">
    <property type="term" value="P:replication fork processing"/>
    <property type="evidence" value="ECO:0007669"/>
    <property type="project" value="TreeGrafter"/>
</dbReference>
<evidence type="ECO:0000313" key="4">
    <source>
        <dbReference type="EMBL" id="AGK97498.1"/>
    </source>
</evidence>
<evidence type="ECO:0000256" key="1">
    <source>
        <dbReference type="ARBA" id="ARBA00022801"/>
    </source>
</evidence>
<dbReference type="CDD" id="cd18793">
    <property type="entry name" value="SF2_C_SNF"/>
    <property type="match status" value="1"/>
</dbReference>
<dbReference type="InterPro" id="IPR049730">
    <property type="entry name" value="SNF2/RAD54-like_C"/>
</dbReference>
<protein>
    <submittedName>
        <fullName evidence="4">DNA/RNA helicase, superfamily II, SNF2 family</fullName>
    </submittedName>
</protein>
<feature type="domain" description="Helicase C-terminal" evidence="3">
    <location>
        <begin position="406"/>
        <end position="576"/>
    </location>
</feature>
<dbReference type="eggNOG" id="COG0553">
    <property type="taxonomic scope" value="Bacteria"/>
</dbReference>
<dbReference type="Gene3D" id="3.40.50.300">
    <property type="entry name" value="P-loop containing nucleotide triphosphate hydrolases"/>
    <property type="match status" value="1"/>
</dbReference>
<feature type="domain" description="Helicase ATP-binding" evidence="2">
    <location>
        <begin position="126"/>
        <end position="292"/>
    </location>
</feature>
<dbReference type="GO" id="GO:0005524">
    <property type="term" value="F:ATP binding"/>
    <property type="evidence" value="ECO:0007669"/>
    <property type="project" value="InterPro"/>
</dbReference>
<dbReference type="GO" id="GO:0016787">
    <property type="term" value="F:hydrolase activity"/>
    <property type="evidence" value="ECO:0007669"/>
    <property type="project" value="UniProtKB-KW"/>
</dbReference>
<dbReference type="EMBL" id="CP003261">
    <property type="protein sequence ID" value="AGK97498.1"/>
    <property type="molecule type" value="Genomic_DNA"/>
</dbReference>
<dbReference type="KEGG" id="cpas:Clopa_2642"/>
<gene>
    <name evidence="4" type="ORF">Clopa_2642</name>
</gene>
<accession>R4K4K9</accession>
<dbReference type="OrthoDB" id="9760715at2"/>
<dbReference type="GO" id="GO:0004386">
    <property type="term" value="F:helicase activity"/>
    <property type="evidence" value="ECO:0007669"/>
    <property type="project" value="UniProtKB-KW"/>
</dbReference>
<keyword evidence="5" id="KW-1185">Reference proteome</keyword>
<evidence type="ECO:0000313" key="5">
    <source>
        <dbReference type="Proteomes" id="UP000013523"/>
    </source>
</evidence>
<dbReference type="InterPro" id="IPR027417">
    <property type="entry name" value="P-loop_NTPase"/>
</dbReference>
<dbReference type="PROSITE" id="PS51192">
    <property type="entry name" value="HELICASE_ATP_BIND_1"/>
    <property type="match status" value="1"/>
</dbReference>
<organism evidence="4 5">
    <name type="scientific">Clostridium pasteurianum BC1</name>
    <dbReference type="NCBI Taxonomy" id="86416"/>
    <lineage>
        <taxon>Bacteria</taxon>
        <taxon>Bacillati</taxon>
        <taxon>Bacillota</taxon>
        <taxon>Clostridia</taxon>
        <taxon>Eubacteriales</taxon>
        <taxon>Clostridiaceae</taxon>
        <taxon>Clostridium</taxon>
    </lineage>
</organism>
<dbReference type="Proteomes" id="UP000013523">
    <property type="component" value="Chromosome"/>
</dbReference>
<dbReference type="InterPro" id="IPR038718">
    <property type="entry name" value="SNF2-like_sf"/>
</dbReference>
<dbReference type="PANTHER" id="PTHR45766:SF6">
    <property type="entry name" value="SWI_SNF-RELATED MATRIX-ASSOCIATED ACTIN-DEPENDENT REGULATOR OF CHROMATIN SUBFAMILY A-LIKE PROTEIN 1"/>
    <property type="match status" value="1"/>
</dbReference>
<dbReference type="InterPro" id="IPR014001">
    <property type="entry name" value="Helicase_ATP-bd"/>
</dbReference>
<dbReference type="AlphaFoldDB" id="R4K4K9"/>
<dbReference type="GO" id="GO:0006281">
    <property type="term" value="P:DNA repair"/>
    <property type="evidence" value="ECO:0007669"/>
    <property type="project" value="TreeGrafter"/>
</dbReference>
<dbReference type="SMART" id="SM00487">
    <property type="entry name" value="DEXDc"/>
    <property type="match status" value="1"/>
</dbReference>
<dbReference type="Pfam" id="PF00271">
    <property type="entry name" value="Helicase_C"/>
    <property type="match status" value="1"/>
</dbReference>
<keyword evidence="4" id="KW-0347">Helicase</keyword>
<dbReference type="RefSeq" id="WP_015615797.1">
    <property type="nucleotide sequence ID" value="NC_021182.1"/>
</dbReference>
<dbReference type="HOGENOM" id="CLU_000315_33_4_9"/>
<dbReference type="PANTHER" id="PTHR45766">
    <property type="entry name" value="DNA ANNEALING HELICASE AND ENDONUCLEASE ZRANB3 FAMILY MEMBER"/>
    <property type="match status" value="1"/>
</dbReference>
<dbReference type="Pfam" id="PF00176">
    <property type="entry name" value="SNF2-rel_dom"/>
    <property type="match status" value="1"/>
</dbReference>
<dbReference type="InterPro" id="IPR001650">
    <property type="entry name" value="Helicase_C-like"/>
</dbReference>
<dbReference type="Gene3D" id="3.40.50.10810">
    <property type="entry name" value="Tandem AAA-ATPase domain"/>
    <property type="match status" value="1"/>
</dbReference>
<name>R4K4K9_CLOPA</name>
<dbReference type="PATRIC" id="fig|86416.3.peg.2631"/>
<evidence type="ECO:0000259" key="2">
    <source>
        <dbReference type="PROSITE" id="PS51192"/>
    </source>
</evidence>
<proteinExistence type="predicted"/>
<evidence type="ECO:0000259" key="3">
    <source>
        <dbReference type="PROSITE" id="PS51194"/>
    </source>
</evidence>
<dbReference type="SUPFAM" id="SSF52540">
    <property type="entry name" value="P-loop containing nucleoside triphosphate hydrolases"/>
    <property type="match status" value="2"/>
</dbReference>
<dbReference type="InterPro" id="IPR000330">
    <property type="entry name" value="SNF2_N"/>
</dbReference>
<dbReference type="PROSITE" id="PS51194">
    <property type="entry name" value="HELICASE_CTER"/>
    <property type="match status" value="1"/>
</dbReference>
<keyword evidence="4" id="KW-0547">Nucleotide-binding</keyword>
<sequence>MMPPYLNKVESATYYYGNLEYEENTDSWVIEGEPCVVEMAKRLFPGSSGRGQGKAKFKNTKRINGDLNWLMQRYPLIIKDKEIWNKSYKQVVEYVSKRDEFLAYPKKAVPSLEFKGTLKEFQKEGLAFLLHNRRTLLADEMGLGKTIEALSFLSATNDYPVLIVAPPHLISNWKNEIERFLNPPVEHGKNINFLDSTNVHVIKGLKSYDLPKASVYIIHYLLLRGWKKYLTYFGFNTVIFDEVQELRHGKTEKYSAASLIAENVENCFGLSGTPIYNHGGEIWNVLNIIDYHCLGDWDSFTREWCYGYGNDVVRKPDLLNDYLKREGLMIRRTKKEVLSELPPKRRIVQTIDFDSGKYSQLIQNAIEKAKSIDFVEKNFDKGRLVREVVNEGRQAIGITKAPYVAAFVKMLLEAGEKVLLFAYHHAVYDIYKKELKQYNPKRITGLENSKSKDDSVNAFMNDKTNLLIISLRAGAGLNLQKATCVVFGELDWSPAVHSQCEDRAHRMGQKDSILCYYLVAKEGTDEEIQEHLGLKVSQFVGIMGDKAESKEDKNISQNVATEHMNKIIEKLKSKVV</sequence>
<keyword evidence="4" id="KW-0067">ATP-binding</keyword>
<reference evidence="4 5" key="1">
    <citation type="submission" date="2012-01" db="EMBL/GenBank/DDBJ databases">
        <title>Complete sequence of chromosome of Clostridium pasteurianum BC1.</title>
        <authorList>
            <consortium name="US DOE Joint Genome Institute"/>
            <person name="Lucas S."/>
            <person name="Han J."/>
            <person name="Lapidus A."/>
            <person name="Cheng J.-F."/>
            <person name="Goodwin L."/>
            <person name="Pitluck S."/>
            <person name="Peters L."/>
            <person name="Mikhailova N."/>
            <person name="Teshima H."/>
            <person name="Detter J.C."/>
            <person name="Han C."/>
            <person name="Tapia R."/>
            <person name="Land M."/>
            <person name="Hauser L."/>
            <person name="Kyrpides N."/>
            <person name="Ivanova N."/>
            <person name="Pagani I."/>
            <person name="Dunn J."/>
            <person name="Taghavi S."/>
            <person name="Francis A."/>
            <person name="van der Lelie D."/>
            <person name="Woyke T."/>
        </authorList>
    </citation>
    <scope>NUCLEOTIDE SEQUENCE [LARGE SCALE GENOMIC DNA]</scope>
    <source>
        <strain evidence="4 5">BC1</strain>
    </source>
</reference>
<dbReference type="STRING" id="86416.Clopa_2642"/>